<evidence type="ECO:0000313" key="5">
    <source>
        <dbReference type="EMBL" id="CAI9119477.1"/>
    </source>
</evidence>
<organism evidence="5 6">
    <name type="scientific">Brytella acorum</name>
    <dbReference type="NCBI Taxonomy" id="2959299"/>
    <lineage>
        <taxon>Bacteria</taxon>
        <taxon>Pseudomonadati</taxon>
        <taxon>Pseudomonadota</taxon>
        <taxon>Alphaproteobacteria</taxon>
        <taxon>Acetobacterales</taxon>
        <taxon>Acetobacteraceae</taxon>
        <taxon>Brytella</taxon>
    </lineage>
</organism>
<dbReference type="InterPro" id="IPR033120">
    <property type="entry name" value="HOTDOG_ACOT"/>
</dbReference>
<evidence type="ECO:0000259" key="4">
    <source>
        <dbReference type="PROSITE" id="PS51770"/>
    </source>
</evidence>
<keyword evidence="6" id="KW-1185">Reference proteome</keyword>
<dbReference type="PROSITE" id="PS51770">
    <property type="entry name" value="HOTDOG_ACOT"/>
    <property type="match status" value="1"/>
</dbReference>
<gene>
    <name evidence="5" type="ORF">LMG32879_000292</name>
</gene>
<evidence type="ECO:0000256" key="3">
    <source>
        <dbReference type="PROSITE-ProRule" id="PRU01106"/>
    </source>
</evidence>
<evidence type="ECO:0000256" key="1">
    <source>
        <dbReference type="ARBA" id="ARBA00010458"/>
    </source>
</evidence>
<dbReference type="EMBL" id="CATKSH010000001">
    <property type="protein sequence ID" value="CAI9119477.1"/>
    <property type="molecule type" value="Genomic_DNA"/>
</dbReference>
<feature type="domain" description="HotDog ACOT-type" evidence="4">
    <location>
        <begin position="19"/>
        <end position="131"/>
    </location>
</feature>
<dbReference type="RefSeq" id="WP_289842708.1">
    <property type="nucleotide sequence ID" value="NZ_CATKSH010000001.1"/>
</dbReference>
<comment type="similarity">
    <text evidence="1">Belongs to the acyl coenzyme A hydrolase family.</text>
</comment>
<protein>
    <submittedName>
        <fullName evidence="5">Acyl-CoA thioesterase</fullName>
    </submittedName>
</protein>
<dbReference type="GO" id="GO:0005829">
    <property type="term" value="C:cytosol"/>
    <property type="evidence" value="ECO:0007669"/>
    <property type="project" value="TreeGrafter"/>
</dbReference>
<dbReference type="Gene3D" id="3.10.129.10">
    <property type="entry name" value="Hotdog Thioesterase"/>
    <property type="match status" value="1"/>
</dbReference>
<reference evidence="5" key="1">
    <citation type="submission" date="2023-03" db="EMBL/GenBank/DDBJ databases">
        <authorList>
            <person name="Cleenwerck I."/>
        </authorList>
    </citation>
    <scope>NUCLEOTIDE SEQUENCE</scope>
    <source>
        <strain evidence="5">LMG 32879</strain>
    </source>
</reference>
<dbReference type="PANTHER" id="PTHR11049">
    <property type="entry name" value="ACYL COENZYME A THIOESTER HYDROLASE"/>
    <property type="match status" value="1"/>
</dbReference>
<dbReference type="GO" id="GO:0052816">
    <property type="term" value="F:long-chain fatty acyl-CoA hydrolase activity"/>
    <property type="evidence" value="ECO:0007669"/>
    <property type="project" value="TreeGrafter"/>
</dbReference>
<dbReference type="GO" id="GO:0009062">
    <property type="term" value="P:fatty acid catabolic process"/>
    <property type="evidence" value="ECO:0007669"/>
    <property type="project" value="TreeGrafter"/>
</dbReference>
<dbReference type="GO" id="GO:0006637">
    <property type="term" value="P:acyl-CoA metabolic process"/>
    <property type="evidence" value="ECO:0007669"/>
    <property type="project" value="TreeGrafter"/>
</dbReference>
<evidence type="ECO:0000256" key="2">
    <source>
        <dbReference type="ARBA" id="ARBA00022801"/>
    </source>
</evidence>
<comment type="caution">
    <text evidence="5">The sequence shown here is derived from an EMBL/GenBank/DDBJ whole genome shotgun (WGS) entry which is preliminary data.</text>
</comment>
<evidence type="ECO:0000313" key="6">
    <source>
        <dbReference type="Proteomes" id="UP001176960"/>
    </source>
</evidence>
<dbReference type="CDD" id="cd03442">
    <property type="entry name" value="BFIT_BACH"/>
    <property type="match status" value="1"/>
</dbReference>
<name>A0AA35Y242_9PROT</name>
<dbReference type="InterPro" id="IPR006683">
    <property type="entry name" value="Thioestr_dom"/>
</dbReference>
<accession>A0AA35Y242</accession>
<sequence length="140" mass="15140">MSGTSSPTHPHRREKPTAPTGDVFLRTLCLASDLNSVGTMFGGWIMAQLDIAATLAGNARAKGRVMTAGVNDLRLVRPLLPGHEIQIYCHPVHVGRTSMQFQTELWARQPGDEALEYCAHAVFVMVAIDHDGKPRAVPAG</sequence>
<dbReference type="SUPFAM" id="SSF54637">
    <property type="entry name" value="Thioesterase/thiol ester dehydrase-isomerase"/>
    <property type="match status" value="1"/>
</dbReference>
<proteinExistence type="inferred from homology"/>
<dbReference type="PANTHER" id="PTHR11049:SF5">
    <property type="entry name" value="ACYL-COA THIOESTER HYDROLASE YCIA"/>
    <property type="match status" value="1"/>
</dbReference>
<dbReference type="Pfam" id="PF03061">
    <property type="entry name" value="4HBT"/>
    <property type="match status" value="1"/>
</dbReference>
<keyword evidence="2 3" id="KW-0378">Hydrolase</keyword>
<dbReference type="Proteomes" id="UP001176960">
    <property type="component" value="Unassembled WGS sequence"/>
</dbReference>
<dbReference type="InterPro" id="IPR040170">
    <property type="entry name" value="Cytosol_ACT"/>
</dbReference>
<dbReference type="AlphaFoldDB" id="A0AA35Y242"/>
<dbReference type="InterPro" id="IPR029069">
    <property type="entry name" value="HotDog_dom_sf"/>
</dbReference>